<dbReference type="InterPro" id="IPR008271">
    <property type="entry name" value="Ser/Thr_kinase_AS"/>
</dbReference>
<dbReference type="CDD" id="cd14014">
    <property type="entry name" value="STKc_PknB_like"/>
    <property type="match status" value="1"/>
</dbReference>
<dbReference type="EMBL" id="CP022098">
    <property type="protein sequence ID" value="ATB43655.1"/>
    <property type="molecule type" value="Genomic_DNA"/>
</dbReference>
<feature type="transmembrane region" description="Helical" evidence="7">
    <location>
        <begin position="382"/>
        <end position="403"/>
    </location>
</feature>
<dbReference type="AlphaFoldDB" id="A0A250JID8"/>
<dbReference type="InterPro" id="IPR000719">
    <property type="entry name" value="Prot_kinase_dom"/>
</dbReference>
<evidence type="ECO:0000256" key="1">
    <source>
        <dbReference type="ARBA" id="ARBA00022679"/>
    </source>
</evidence>
<dbReference type="PROSITE" id="PS00108">
    <property type="entry name" value="PROTEIN_KINASE_ST"/>
    <property type="match status" value="1"/>
</dbReference>
<dbReference type="InterPro" id="IPR011009">
    <property type="entry name" value="Kinase-like_dom_sf"/>
</dbReference>
<feature type="transmembrane region" description="Helical" evidence="7">
    <location>
        <begin position="415"/>
        <end position="432"/>
    </location>
</feature>
<feature type="transmembrane region" description="Helical" evidence="7">
    <location>
        <begin position="444"/>
        <end position="462"/>
    </location>
</feature>
<dbReference type="Proteomes" id="UP000217257">
    <property type="component" value="Chromosome"/>
</dbReference>
<keyword evidence="7" id="KW-0812">Transmembrane</keyword>
<evidence type="ECO:0000256" key="3">
    <source>
        <dbReference type="ARBA" id="ARBA00022777"/>
    </source>
</evidence>
<feature type="transmembrane region" description="Helical" evidence="7">
    <location>
        <begin position="494"/>
        <end position="513"/>
    </location>
</feature>
<evidence type="ECO:0000313" key="9">
    <source>
        <dbReference type="EMBL" id="ATB43655.1"/>
    </source>
</evidence>
<keyword evidence="7" id="KW-1133">Transmembrane helix</keyword>
<keyword evidence="4 5" id="KW-0067">ATP-binding</keyword>
<keyword evidence="3" id="KW-0418">Kinase</keyword>
<accession>A0A250JID8</accession>
<keyword evidence="1" id="KW-0808">Transferase</keyword>
<dbReference type="SUPFAM" id="SSF56112">
    <property type="entry name" value="Protein kinase-like (PK-like)"/>
    <property type="match status" value="1"/>
</dbReference>
<evidence type="ECO:0000256" key="6">
    <source>
        <dbReference type="SAM" id="MobiDB-lite"/>
    </source>
</evidence>
<sequence length="542" mass="58177">MAVDPRRLEELFDALVDLEPADAARRLDESCAGDVALREAVEKLLVHDRAAGAGFLAHPPAVLAEAVLAREPSVVTHPEESAGLGRFAVIRKLGEGGMGTVYMGYDALLDRRVALKLLQRDTVAREWLLREAQALARLSHPNVVAVHEVSEHEGRVFIAMEFVDGQNLREWLAGAVRSVPEVLAMLAQAGRGLAAAHEAGLVHRDFKPENVLVGKDGRARVADFGIAALAVRPGEGSWSVASPGEERRPGASPSALASPLTHRGTLMGTPSYMAPELFLGERATPASDQFAFCVALYTAVYGAPPFAGEDLSALSRSVLDGQFRLPPVRPGIPGWLALILRRGLAREPAERFPSMAALIAALEEHLASLPVRDPEVVRRERLSIAGICIVFILGFCATVLARLGTRLEPGPRDLFFIPVGMIVASIVANVVFRERISRLAPGRRSARLFLVVGPTLLAHRMLALRFGIAPLHIVAVDQLFLAAIFGVAGLTLDWALAAFAVIALAGACVDAYVPERAGAVFVVTWLLAMPLALLRWALREPA</sequence>
<evidence type="ECO:0000313" key="10">
    <source>
        <dbReference type="Proteomes" id="UP000217257"/>
    </source>
</evidence>
<evidence type="ECO:0000256" key="4">
    <source>
        <dbReference type="ARBA" id="ARBA00022840"/>
    </source>
</evidence>
<dbReference type="PANTHER" id="PTHR43289">
    <property type="entry name" value="MITOGEN-ACTIVATED PROTEIN KINASE KINASE KINASE 20-RELATED"/>
    <property type="match status" value="1"/>
</dbReference>
<feature type="domain" description="Protein kinase" evidence="8">
    <location>
        <begin position="87"/>
        <end position="366"/>
    </location>
</feature>
<dbReference type="Gene3D" id="1.10.510.10">
    <property type="entry name" value="Transferase(Phosphotransferase) domain 1"/>
    <property type="match status" value="1"/>
</dbReference>
<evidence type="ECO:0000256" key="2">
    <source>
        <dbReference type="ARBA" id="ARBA00022741"/>
    </source>
</evidence>
<reference evidence="9 10" key="1">
    <citation type="submission" date="2017-06" db="EMBL/GenBank/DDBJ databases">
        <title>Sequencing and comparative analysis of myxobacterial genomes.</title>
        <authorList>
            <person name="Rupp O."/>
            <person name="Goesmann A."/>
            <person name="Sogaard-Andersen L."/>
        </authorList>
    </citation>
    <scope>NUCLEOTIDE SEQUENCE [LARGE SCALE GENOMIC DNA]</scope>
    <source>
        <strain evidence="9 10">DSM 52655</strain>
    </source>
</reference>
<organism evidence="9 10">
    <name type="scientific">Cystobacter fuscus</name>
    <dbReference type="NCBI Taxonomy" id="43"/>
    <lineage>
        <taxon>Bacteria</taxon>
        <taxon>Pseudomonadati</taxon>
        <taxon>Myxococcota</taxon>
        <taxon>Myxococcia</taxon>
        <taxon>Myxococcales</taxon>
        <taxon>Cystobacterineae</taxon>
        <taxon>Archangiaceae</taxon>
        <taxon>Cystobacter</taxon>
    </lineage>
</organism>
<feature type="region of interest" description="Disordered" evidence="6">
    <location>
        <begin position="235"/>
        <end position="259"/>
    </location>
</feature>
<dbReference type="KEGG" id="cfus:CYFUS_009135"/>
<evidence type="ECO:0000259" key="8">
    <source>
        <dbReference type="PROSITE" id="PS50011"/>
    </source>
</evidence>
<dbReference type="Gene3D" id="3.30.200.20">
    <property type="entry name" value="Phosphorylase Kinase, domain 1"/>
    <property type="match status" value="1"/>
</dbReference>
<gene>
    <name evidence="9" type="ORF">CYFUS_009135</name>
</gene>
<feature type="transmembrane region" description="Helical" evidence="7">
    <location>
        <begin position="519"/>
        <end position="538"/>
    </location>
</feature>
<dbReference type="PROSITE" id="PS00107">
    <property type="entry name" value="PROTEIN_KINASE_ATP"/>
    <property type="match status" value="1"/>
</dbReference>
<dbReference type="PANTHER" id="PTHR43289:SF6">
    <property type="entry name" value="SERINE_THREONINE-PROTEIN KINASE NEKL-3"/>
    <property type="match status" value="1"/>
</dbReference>
<dbReference type="GO" id="GO:0005524">
    <property type="term" value="F:ATP binding"/>
    <property type="evidence" value="ECO:0007669"/>
    <property type="project" value="UniProtKB-UniRule"/>
</dbReference>
<proteinExistence type="predicted"/>
<keyword evidence="2 5" id="KW-0547">Nucleotide-binding</keyword>
<evidence type="ECO:0000256" key="7">
    <source>
        <dbReference type="SAM" id="Phobius"/>
    </source>
</evidence>
<feature type="binding site" evidence="5">
    <location>
        <position position="116"/>
    </location>
    <ligand>
        <name>ATP</name>
        <dbReference type="ChEBI" id="CHEBI:30616"/>
    </ligand>
</feature>
<keyword evidence="7" id="KW-0472">Membrane</keyword>
<dbReference type="GO" id="GO:0004674">
    <property type="term" value="F:protein serine/threonine kinase activity"/>
    <property type="evidence" value="ECO:0007669"/>
    <property type="project" value="TreeGrafter"/>
</dbReference>
<dbReference type="InterPro" id="IPR017441">
    <property type="entry name" value="Protein_kinase_ATP_BS"/>
</dbReference>
<dbReference type="Pfam" id="PF00069">
    <property type="entry name" value="Pkinase"/>
    <property type="match status" value="1"/>
</dbReference>
<evidence type="ECO:0000256" key="5">
    <source>
        <dbReference type="PROSITE-ProRule" id="PRU10141"/>
    </source>
</evidence>
<name>A0A250JID8_9BACT</name>
<dbReference type="PROSITE" id="PS50011">
    <property type="entry name" value="PROTEIN_KINASE_DOM"/>
    <property type="match status" value="1"/>
</dbReference>
<protein>
    <recommendedName>
        <fullName evidence="8">Protein kinase domain-containing protein</fullName>
    </recommendedName>
</protein>